<dbReference type="PANTHER" id="PTHR30055">
    <property type="entry name" value="HTH-TYPE TRANSCRIPTIONAL REGULATOR RUTR"/>
    <property type="match status" value="1"/>
</dbReference>
<dbReference type="InterPro" id="IPR050109">
    <property type="entry name" value="HTH-type_TetR-like_transc_reg"/>
</dbReference>
<evidence type="ECO:0000259" key="5">
    <source>
        <dbReference type="PROSITE" id="PS50977"/>
    </source>
</evidence>
<dbReference type="InterPro" id="IPR036271">
    <property type="entry name" value="Tet_transcr_reg_TetR-rel_C_sf"/>
</dbReference>
<dbReference type="InterPro" id="IPR009057">
    <property type="entry name" value="Homeodomain-like_sf"/>
</dbReference>
<keyword evidence="1" id="KW-0805">Transcription regulation</keyword>
<dbReference type="AlphaFoldDB" id="A0A9X2G5H6"/>
<dbReference type="GO" id="GO:0000976">
    <property type="term" value="F:transcription cis-regulatory region binding"/>
    <property type="evidence" value="ECO:0007669"/>
    <property type="project" value="TreeGrafter"/>
</dbReference>
<dbReference type="Gene3D" id="1.10.10.60">
    <property type="entry name" value="Homeodomain-like"/>
    <property type="match status" value="1"/>
</dbReference>
<feature type="domain" description="HTH tetR-type" evidence="5">
    <location>
        <begin position="1"/>
        <end position="55"/>
    </location>
</feature>
<dbReference type="PRINTS" id="PR00455">
    <property type="entry name" value="HTHTETR"/>
</dbReference>
<gene>
    <name evidence="6" type="ORF">APR03_003428</name>
</gene>
<dbReference type="GO" id="GO:0003700">
    <property type="term" value="F:DNA-binding transcription factor activity"/>
    <property type="evidence" value="ECO:0007669"/>
    <property type="project" value="TreeGrafter"/>
</dbReference>
<dbReference type="EMBL" id="JAMTCS010000010">
    <property type="protein sequence ID" value="MCP2266063.1"/>
    <property type="molecule type" value="Genomic_DNA"/>
</dbReference>
<dbReference type="SUPFAM" id="SSF48498">
    <property type="entry name" value="Tetracyclin repressor-like, C-terminal domain"/>
    <property type="match status" value="1"/>
</dbReference>
<comment type="caution">
    <text evidence="6">The sequence shown here is derived from an EMBL/GenBank/DDBJ whole genome shotgun (WGS) entry which is preliminary data.</text>
</comment>
<keyword evidence="3" id="KW-0804">Transcription</keyword>
<dbReference type="SUPFAM" id="SSF46689">
    <property type="entry name" value="Homeodomain-like"/>
    <property type="match status" value="1"/>
</dbReference>
<evidence type="ECO:0000256" key="2">
    <source>
        <dbReference type="ARBA" id="ARBA00023125"/>
    </source>
</evidence>
<name>A0A9X2G5H6_9MICO</name>
<evidence type="ECO:0000256" key="4">
    <source>
        <dbReference type="PROSITE-ProRule" id="PRU00335"/>
    </source>
</evidence>
<feature type="DNA-binding region" description="H-T-H motif" evidence="4">
    <location>
        <begin position="18"/>
        <end position="37"/>
    </location>
</feature>
<dbReference type="Pfam" id="PF00440">
    <property type="entry name" value="TetR_N"/>
    <property type="match status" value="1"/>
</dbReference>
<evidence type="ECO:0000256" key="1">
    <source>
        <dbReference type="ARBA" id="ARBA00023015"/>
    </source>
</evidence>
<dbReference type="PANTHER" id="PTHR30055:SF234">
    <property type="entry name" value="HTH-TYPE TRANSCRIPTIONAL REGULATOR BETI"/>
    <property type="match status" value="1"/>
</dbReference>
<dbReference type="Proteomes" id="UP001139493">
    <property type="component" value="Unassembled WGS sequence"/>
</dbReference>
<reference evidence="6" key="1">
    <citation type="submission" date="2022-06" db="EMBL/GenBank/DDBJ databases">
        <title>Genomic Encyclopedia of Archaeal and Bacterial Type Strains, Phase II (KMG-II): from individual species to whole genera.</title>
        <authorList>
            <person name="Goeker M."/>
        </authorList>
    </citation>
    <scope>NUCLEOTIDE SEQUENCE</scope>
    <source>
        <strain evidence="6">DSM 26652</strain>
    </source>
</reference>
<sequence>MLGAARELFAERGYEATTVEAIARRARVSSATVYAQAGGKRGLLKSLILAWSVNDTVRDAPGRWAQVHTAAEKLTQLVEGTLRVYRDYGDLIEIGRRAAASSPVAAEFTVETRTRFRDLLATFVAQVRETGEIADALTDDEAVDVLYFYLRFEQVSLLTRDFGWSQSRAADWLCSRVASGLLART</sequence>
<evidence type="ECO:0000256" key="3">
    <source>
        <dbReference type="ARBA" id="ARBA00023163"/>
    </source>
</evidence>
<evidence type="ECO:0000313" key="6">
    <source>
        <dbReference type="EMBL" id="MCP2266063.1"/>
    </source>
</evidence>
<dbReference type="Gene3D" id="1.10.357.10">
    <property type="entry name" value="Tetracycline Repressor, domain 2"/>
    <property type="match status" value="1"/>
</dbReference>
<dbReference type="InterPro" id="IPR001647">
    <property type="entry name" value="HTH_TetR"/>
</dbReference>
<organism evidence="6 7">
    <name type="scientific">Promicromonospora thailandica</name>
    <dbReference type="NCBI Taxonomy" id="765201"/>
    <lineage>
        <taxon>Bacteria</taxon>
        <taxon>Bacillati</taxon>
        <taxon>Actinomycetota</taxon>
        <taxon>Actinomycetes</taxon>
        <taxon>Micrococcales</taxon>
        <taxon>Promicromonosporaceae</taxon>
        <taxon>Promicromonospora</taxon>
    </lineage>
</organism>
<protein>
    <submittedName>
        <fullName evidence="6">Transcriptional regulator, TetR family</fullName>
    </submittedName>
</protein>
<keyword evidence="7" id="KW-1185">Reference proteome</keyword>
<dbReference type="PROSITE" id="PS50977">
    <property type="entry name" value="HTH_TETR_2"/>
    <property type="match status" value="1"/>
</dbReference>
<keyword evidence="2 4" id="KW-0238">DNA-binding</keyword>
<accession>A0A9X2G5H6</accession>
<proteinExistence type="predicted"/>
<evidence type="ECO:0000313" key="7">
    <source>
        <dbReference type="Proteomes" id="UP001139493"/>
    </source>
</evidence>